<gene>
    <name evidence="10" type="ORF">RIMI_LOCUS3281182</name>
</gene>
<comment type="caution">
    <text evidence="10">The sequence shown here is derived from an EMBL/GenBank/DDBJ whole genome shotgun (WGS) entry which is preliminary data.</text>
</comment>
<evidence type="ECO:0000313" key="11">
    <source>
        <dbReference type="Proteomes" id="UP001176940"/>
    </source>
</evidence>
<evidence type="ECO:0000313" key="10">
    <source>
        <dbReference type="EMBL" id="CAJ0928202.1"/>
    </source>
</evidence>
<evidence type="ECO:0000256" key="2">
    <source>
        <dbReference type="ARBA" id="ARBA00004123"/>
    </source>
</evidence>
<dbReference type="InterPro" id="IPR045249">
    <property type="entry name" value="HARBI1-like"/>
</dbReference>
<keyword evidence="11" id="KW-1185">Reference proteome</keyword>
<dbReference type="EMBL" id="CAUEEQ010004880">
    <property type="protein sequence ID" value="CAJ0928202.1"/>
    <property type="molecule type" value="Genomic_DNA"/>
</dbReference>
<evidence type="ECO:0000256" key="5">
    <source>
        <dbReference type="ARBA" id="ARBA00022723"/>
    </source>
</evidence>
<evidence type="ECO:0000256" key="3">
    <source>
        <dbReference type="ARBA" id="ARBA00006958"/>
    </source>
</evidence>
<dbReference type="InterPro" id="IPR027806">
    <property type="entry name" value="HARBI1_dom"/>
</dbReference>
<accession>A0ABN9KZP1</accession>
<dbReference type="PANTHER" id="PTHR22930">
    <property type="match status" value="1"/>
</dbReference>
<comment type="similarity">
    <text evidence="3">Belongs to the HARBI1 family.</text>
</comment>
<evidence type="ECO:0000256" key="6">
    <source>
        <dbReference type="ARBA" id="ARBA00022801"/>
    </source>
</evidence>
<reference evidence="10" key="1">
    <citation type="submission" date="2023-07" db="EMBL/GenBank/DDBJ databases">
        <authorList>
            <person name="Stuckert A."/>
        </authorList>
    </citation>
    <scope>NUCLEOTIDE SEQUENCE</scope>
</reference>
<dbReference type="Proteomes" id="UP001176940">
    <property type="component" value="Unassembled WGS sequence"/>
</dbReference>
<evidence type="ECO:0000256" key="1">
    <source>
        <dbReference type="ARBA" id="ARBA00001968"/>
    </source>
</evidence>
<organism evidence="10 11">
    <name type="scientific">Ranitomeya imitator</name>
    <name type="common">mimic poison frog</name>
    <dbReference type="NCBI Taxonomy" id="111125"/>
    <lineage>
        <taxon>Eukaryota</taxon>
        <taxon>Metazoa</taxon>
        <taxon>Chordata</taxon>
        <taxon>Craniata</taxon>
        <taxon>Vertebrata</taxon>
        <taxon>Euteleostomi</taxon>
        <taxon>Amphibia</taxon>
        <taxon>Batrachia</taxon>
        <taxon>Anura</taxon>
        <taxon>Neobatrachia</taxon>
        <taxon>Hyloidea</taxon>
        <taxon>Dendrobatidae</taxon>
        <taxon>Dendrobatinae</taxon>
        <taxon>Ranitomeya</taxon>
    </lineage>
</organism>
<keyword evidence="4" id="KW-0540">Nuclease</keyword>
<feature type="region of interest" description="Disordered" evidence="8">
    <location>
        <begin position="130"/>
        <end position="160"/>
    </location>
</feature>
<evidence type="ECO:0000256" key="4">
    <source>
        <dbReference type="ARBA" id="ARBA00022722"/>
    </source>
</evidence>
<proteinExistence type="inferred from homology"/>
<comment type="subcellular location">
    <subcellularLocation>
        <location evidence="2">Nucleus</location>
    </subcellularLocation>
</comment>
<feature type="domain" description="DDE Tnp4" evidence="9">
    <location>
        <begin position="374"/>
        <end position="520"/>
    </location>
</feature>
<keyword evidence="7" id="KW-0539">Nucleus</keyword>
<feature type="compositionally biased region" description="Basic and acidic residues" evidence="8">
    <location>
        <begin position="146"/>
        <end position="155"/>
    </location>
</feature>
<dbReference type="PANTHER" id="PTHR22930:SF269">
    <property type="entry name" value="NUCLEASE HARBI1-LIKE PROTEIN"/>
    <property type="match status" value="1"/>
</dbReference>
<name>A0ABN9KZP1_9NEOB</name>
<dbReference type="Pfam" id="PF13359">
    <property type="entry name" value="DDE_Tnp_4"/>
    <property type="match status" value="1"/>
</dbReference>
<sequence length="636" mass="72903">MRRPDIPTHVVKIVHNAHQGLSKRNMASDLNSSQFCIEKVKRRSFNSKFCVLSIPILQVSGIGRYLLYRNSDTEFRYFCDIGNRNRRVRCLWFPGSGGEETLLQALGSILIHPSDEPWLSPLQASASVHKNAESEGPSMTSWSGDRSPDRSRDSDVIEGPEGEFPLLQTLGTIQDHFRYLCPIDLYWYRISVSPISDIFWISADTIRYRYFQISEGFVYTCHFFAGRIAIIFQHLQHEQRAAAALAPRRLWLHPILSQHSWKGHFHMLYSDLRQHPEKFFAYCRMSVAAFDLLLSKVCHCISPEQWHIVTLRFLTTGNSFSALHFEFLLGITTVSKIVAHTCLVLCDQLKEIVLAPPKQEDWLAIAADFEKKPHSFHTVLVRWMGIISGNYNFVMVSTGAYGSISDARIWSCSRIEYNLKNNKLNVPEPAALLDYTNHQFPYVLIANEDFGLSPNLLRPFPRRSLNSRKRIFNYILTRARRYVECAFGILLGKWRVLMSCLEVGPESAINIVKACVVIHNFVRRNKVNQDHLFSVETPSDNNINTLHQQVTPLQNPIPLGGIDATPLAKNKPQFWTQVTMRMAPAHQEDCRFLVLHNLHDAIVLGFPWLQDVFDEPKSSFLPPHRDYDCAIDLIPG</sequence>
<evidence type="ECO:0000256" key="7">
    <source>
        <dbReference type="ARBA" id="ARBA00023242"/>
    </source>
</evidence>
<evidence type="ECO:0000259" key="9">
    <source>
        <dbReference type="Pfam" id="PF13359"/>
    </source>
</evidence>
<protein>
    <recommendedName>
        <fullName evidence="9">DDE Tnp4 domain-containing protein</fullName>
    </recommendedName>
</protein>
<keyword evidence="6" id="KW-0378">Hydrolase</keyword>
<keyword evidence="5" id="KW-0479">Metal-binding</keyword>
<evidence type="ECO:0000256" key="8">
    <source>
        <dbReference type="SAM" id="MobiDB-lite"/>
    </source>
</evidence>
<comment type="cofactor">
    <cofactor evidence="1">
        <name>a divalent metal cation</name>
        <dbReference type="ChEBI" id="CHEBI:60240"/>
    </cofactor>
</comment>